<sequence length="381" mass="42139">MSPPPHERPRIAFLGARGVPARYGGFETFVEEIGARLVQRGIDVTVFCEQESEEGDALVRHRGMDLRYVRAWAPGPARTIQVDVSGLLQTMRGFDVVYLLGYGAAFAAWLPRLTGTAVWINPDGIEWQRSKWGAPAKAWLALMERIACRAATRLVIDNGALAENIGARAKLGPHSVLAYGAETLDERLPEDAVRALGLTPGEYDLLVCRFEPENHVDEILRAHAQANTGRPLVAVAHTDTGTAYAKRTMERARDAAGDGRVRFLGAIYDQDVLLPLRQHSALYLHGHSVGGTNPSLLEAMGAGNVVLAHDNPFNREVLGDQEVYWDGIDALTRRIGDWATRATAEIESVRERNRARIREEYSWDRLADDYAALIRAESGRR</sequence>
<dbReference type="GO" id="GO:0009103">
    <property type="term" value="P:lipopolysaccharide biosynthetic process"/>
    <property type="evidence" value="ECO:0007669"/>
    <property type="project" value="TreeGrafter"/>
</dbReference>
<gene>
    <name evidence="3" type="ORF">Poly30_15550</name>
</gene>
<keyword evidence="1 3" id="KW-0808">Transferase</keyword>
<dbReference type="EMBL" id="CP036434">
    <property type="protein sequence ID" value="QDV06051.1"/>
    <property type="molecule type" value="Genomic_DNA"/>
</dbReference>
<organism evidence="3 4">
    <name type="scientific">Saltatorellus ferox</name>
    <dbReference type="NCBI Taxonomy" id="2528018"/>
    <lineage>
        <taxon>Bacteria</taxon>
        <taxon>Pseudomonadati</taxon>
        <taxon>Planctomycetota</taxon>
        <taxon>Planctomycetia</taxon>
        <taxon>Planctomycetia incertae sedis</taxon>
        <taxon>Saltatorellus</taxon>
    </lineage>
</organism>
<dbReference type="Pfam" id="PF09314">
    <property type="entry name" value="DUF1972"/>
    <property type="match status" value="1"/>
</dbReference>
<name>A0A518EPN3_9BACT</name>
<dbReference type="Proteomes" id="UP000320390">
    <property type="component" value="Chromosome"/>
</dbReference>
<evidence type="ECO:0000259" key="2">
    <source>
        <dbReference type="Pfam" id="PF09314"/>
    </source>
</evidence>
<dbReference type="GO" id="GO:0016757">
    <property type="term" value="F:glycosyltransferase activity"/>
    <property type="evidence" value="ECO:0007669"/>
    <property type="project" value="TreeGrafter"/>
</dbReference>
<evidence type="ECO:0000313" key="3">
    <source>
        <dbReference type="EMBL" id="QDV06051.1"/>
    </source>
</evidence>
<evidence type="ECO:0000256" key="1">
    <source>
        <dbReference type="ARBA" id="ARBA00022679"/>
    </source>
</evidence>
<dbReference type="OrthoDB" id="232381at2"/>
<dbReference type="PANTHER" id="PTHR46401">
    <property type="entry name" value="GLYCOSYLTRANSFERASE WBBK-RELATED"/>
    <property type="match status" value="1"/>
</dbReference>
<dbReference type="RefSeq" id="WP_145195895.1">
    <property type="nucleotide sequence ID" value="NZ_CP036434.1"/>
</dbReference>
<dbReference type="Gene3D" id="3.40.50.2000">
    <property type="entry name" value="Glycogen Phosphorylase B"/>
    <property type="match status" value="2"/>
</dbReference>
<proteinExistence type="predicted"/>
<dbReference type="InterPro" id="IPR015393">
    <property type="entry name" value="DUF1972"/>
</dbReference>
<feature type="domain" description="DUF1972" evidence="2">
    <location>
        <begin position="13"/>
        <end position="182"/>
    </location>
</feature>
<dbReference type="PANTHER" id="PTHR46401:SF2">
    <property type="entry name" value="GLYCOSYLTRANSFERASE WBBK-RELATED"/>
    <property type="match status" value="1"/>
</dbReference>
<dbReference type="SUPFAM" id="SSF53756">
    <property type="entry name" value="UDP-Glycosyltransferase/glycogen phosphorylase"/>
    <property type="match status" value="1"/>
</dbReference>
<keyword evidence="4" id="KW-1185">Reference proteome</keyword>
<protein>
    <submittedName>
        <fullName evidence="3">Glycosyl transferases group 1</fullName>
    </submittedName>
</protein>
<dbReference type="AlphaFoldDB" id="A0A518EPN3"/>
<accession>A0A518EPN3</accession>
<evidence type="ECO:0000313" key="4">
    <source>
        <dbReference type="Proteomes" id="UP000320390"/>
    </source>
</evidence>
<reference evidence="3 4" key="1">
    <citation type="submission" date="2019-02" db="EMBL/GenBank/DDBJ databases">
        <title>Deep-cultivation of Planctomycetes and their phenomic and genomic characterization uncovers novel biology.</title>
        <authorList>
            <person name="Wiegand S."/>
            <person name="Jogler M."/>
            <person name="Boedeker C."/>
            <person name="Pinto D."/>
            <person name="Vollmers J."/>
            <person name="Rivas-Marin E."/>
            <person name="Kohn T."/>
            <person name="Peeters S.H."/>
            <person name="Heuer A."/>
            <person name="Rast P."/>
            <person name="Oberbeckmann S."/>
            <person name="Bunk B."/>
            <person name="Jeske O."/>
            <person name="Meyerdierks A."/>
            <person name="Storesund J.E."/>
            <person name="Kallscheuer N."/>
            <person name="Luecker S."/>
            <person name="Lage O.M."/>
            <person name="Pohl T."/>
            <person name="Merkel B.J."/>
            <person name="Hornburger P."/>
            <person name="Mueller R.-W."/>
            <person name="Bruemmer F."/>
            <person name="Labrenz M."/>
            <person name="Spormann A.M."/>
            <person name="Op den Camp H."/>
            <person name="Overmann J."/>
            <person name="Amann R."/>
            <person name="Jetten M.S.M."/>
            <person name="Mascher T."/>
            <person name="Medema M.H."/>
            <person name="Devos D.P."/>
            <person name="Kaster A.-K."/>
            <person name="Ovreas L."/>
            <person name="Rohde M."/>
            <person name="Galperin M.Y."/>
            <person name="Jogler C."/>
        </authorList>
    </citation>
    <scope>NUCLEOTIDE SEQUENCE [LARGE SCALE GENOMIC DNA]</scope>
    <source>
        <strain evidence="3 4">Poly30</strain>
    </source>
</reference>